<evidence type="ECO:0000256" key="5">
    <source>
        <dbReference type="ARBA" id="ARBA00023136"/>
    </source>
</evidence>
<protein>
    <submittedName>
        <fullName evidence="7">Na/Pi cotransporter family protein</fullName>
    </submittedName>
</protein>
<dbReference type="EMBL" id="RNRV01000035">
    <property type="protein sequence ID" value="MHO06097.1"/>
    <property type="molecule type" value="Genomic_DNA"/>
</dbReference>
<name>A0A3L0W6P9_ECOLX</name>
<dbReference type="Pfam" id="PF02690">
    <property type="entry name" value="Na_Pi_cotrans"/>
    <property type="match status" value="2"/>
</dbReference>
<organism evidence="7">
    <name type="scientific">Escherichia coli</name>
    <dbReference type="NCBI Taxonomy" id="562"/>
    <lineage>
        <taxon>Bacteria</taxon>
        <taxon>Pseudomonadati</taxon>
        <taxon>Pseudomonadota</taxon>
        <taxon>Gammaproteobacteria</taxon>
        <taxon>Enterobacterales</taxon>
        <taxon>Enterobacteriaceae</taxon>
        <taxon>Escherichia</taxon>
    </lineage>
</organism>
<feature type="transmembrane region" description="Helical" evidence="6">
    <location>
        <begin position="96"/>
        <end position="119"/>
    </location>
</feature>
<evidence type="ECO:0000256" key="3">
    <source>
        <dbReference type="ARBA" id="ARBA00022692"/>
    </source>
</evidence>
<keyword evidence="3 6" id="KW-0812">Transmembrane</keyword>
<feature type="transmembrane region" description="Helical" evidence="6">
    <location>
        <begin position="207"/>
        <end position="227"/>
    </location>
</feature>
<dbReference type="GO" id="GO:0005886">
    <property type="term" value="C:plasma membrane"/>
    <property type="evidence" value="ECO:0007669"/>
    <property type="project" value="UniProtKB-SubCell"/>
</dbReference>
<comment type="caution">
    <text evidence="7">The sequence shown here is derived from an EMBL/GenBank/DDBJ whole genome shotgun (WGS) entry which is preliminary data.</text>
</comment>
<accession>A0A3L0W6P9</accession>
<keyword evidence="4 6" id="KW-1133">Transmembrane helix</keyword>
<evidence type="ECO:0000256" key="6">
    <source>
        <dbReference type="SAM" id="Phobius"/>
    </source>
</evidence>
<dbReference type="NCBIfam" id="NF037997">
    <property type="entry name" value="Na_Pi_symport"/>
    <property type="match status" value="1"/>
</dbReference>
<feature type="transmembrane region" description="Helical" evidence="6">
    <location>
        <begin position="63"/>
        <end position="90"/>
    </location>
</feature>
<feature type="transmembrane region" description="Helical" evidence="6">
    <location>
        <begin position="362"/>
        <end position="383"/>
    </location>
</feature>
<dbReference type="GO" id="GO:0005436">
    <property type="term" value="F:sodium:phosphate symporter activity"/>
    <property type="evidence" value="ECO:0007669"/>
    <property type="project" value="InterPro"/>
</dbReference>
<dbReference type="GO" id="GO:0044341">
    <property type="term" value="P:sodium-dependent phosphate transport"/>
    <property type="evidence" value="ECO:0007669"/>
    <property type="project" value="InterPro"/>
</dbReference>
<evidence type="ECO:0000256" key="1">
    <source>
        <dbReference type="ARBA" id="ARBA00004651"/>
    </source>
</evidence>
<feature type="transmembrane region" description="Helical" evidence="6">
    <location>
        <begin position="18"/>
        <end position="42"/>
    </location>
</feature>
<sequence length="384" mass="39915">MQQTQSLPQQRASHFRSLFNWVTVIALVYIILVAVGAVSHGFKGFSGGAEGAAQIFAFANNPFVALLLGILATALVQSSSTVTSVIVGLVAGGLPIGMAIPMIMGANLGTTITNTIVSLGHIRDRAEFRRAFAAATVHDFFNLLAVFIFLPLELMFGLLQKSAEWLATLLVGSADLSMKGVDFMKPLTAPALNLIDSAVAFLPGKGAAIATIVIGILLILACVTYLGKVLQQVLVGRAKELLHKALGRGPLTGIASGTLVTIMVQSSSTTTSLMIPLAGGGVFSTRQLYPFTLGANIGTTITALLAATAISGAGAKLALTIALVHVLFNLFAVVLIYGVPFLRELPIKAAEGLARVGSENKLLALGYVAGLFFALPALMMVAAK</sequence>
<feature type="transmembrane region" description="Helical" evidence="6">
    <location>
        <begin position="288"/>
        <end position="310"/>
    </location>
</feature>
<feature type="transmembrane region" description="Helical" evidence="6">
    <location>
        <begin position="140"/>
        <end position="159"/>
    </location>
</feature>
<dbReference type="PANTHER" id="PTHR10010">
    <property type="entry name" value="SOLUTE CARRIER FAMILY 34 SODIUM PHOSPHATE , MEMBER 2-RELATED"/>
    <property type="match status" value="1"/>
</dbReference>
<gene>
    <name evidence="7" type="ORF">D9F05_17295</name>
</gene>
<proteinExistence type="predicted"/>
<comment type="subcellular location">
    <subcellularLocation>
        <location evidence="1">Cell membrane</location>
        <topology evidence="1">Multi-pass membrane protein</topology>
    </subcellularLocation>
</comment>
<dbReference type="PANTHER" id="PTHR10010:SF46">
    <property type="entry name" value="SODIUM-DEPENDENT PHOSPHATE TRANSPORT PROTEIN 2B"/>
    <property type="match status" value="1"/>
</dbReference>
<dbReference type="AlphaFoldDB" id="A0A3L0W6P9"/>
<evidence type="ECO:0000313" key="7">
    <source>
        <dbReference type="EMBL" id="MHO06097.1"/>
    </source>
</evidence>
<evidence type="ECO:0000256" key="4">
    <source>
        <dbReference type="ARBA" id="ARBA00022989"/>
    </source>
</evidence>
<feature type="transmembrane region" description="Helical" evidence="6">
    <location>
        <begin position="317"/>
        <end position="342"/>
    </location>
</feature>
<dbReference type="InterPro" id="IPR003841">
    <property type="entry name" value="Na/Pi_transpt"/>
</dbReference>
<reference evidence="7" key="1">
    <citation type="submission" date="2018-10" db="EMBL/GenBank/DDBJ databases">
        <authorList>
            <consortium name="NARMS: The National Antimicrobial Resistance Monitoring System"/>
        </authorList>
    </citation>
    <scope>NUCLEOTIDE SEQUENCE [LARGE SCALE GENOMIC DNA]</scope>
    <source>
        <strain evidence="7">CVM N17EC0388</strain>
    </source>
</reference>
<keyword evidence="5 6" id="KW-0472">Membrane</keyword>
<evidence type="ECO:0000256" key="2">
    <source>
        <dbReference type="ARBA" id="ARBA00022475"/>
    </source>
</evidence>
<keyword evidence="2" id="KW-1003">Cell membrane</keyword>